<proteinExistence type="predicted"/>
<evidence type="ECO:0000259" key="2">
    <source>
        <dbReference type="Pfam" id="PF17389"/>
    </source>
</evidence>
<dbReference type="PANTHER" id="PTHR33307:SF6">
    <property type="entry name" value="ALPHA-RHAMNOSIDASE (EUROFUNG)-RELATED"/>
    <property type="match status" value="1"/>
</dbReference>
<dbReference type="Gene3D" id="1.50.10.10">
    <property type="match status" value="1"/>
</dbReference>
<feature type="compositionally biased region" description="Low complexity" evidence="1">
    <location>
        <begin position="155"/>
        <end position="168"/>
    </location>
</feature>
<dbReference type="EMBL" id="JAGGLR010000031">
    <property type="protein sequence ID" value="MBP2067492.1"/>
    <property type="molecule type" value="Genomic_DNA"/>
</dbReference>
<dbReference type="InterPro" id="IPR016007">
    <property type="entry name" value="Alpha_rhamnosid"/>
</dbReference>
<comment type="caution">
    <text evidence="3">The sequence shown here is derived from an EMBL/GenBank/DDBJ whole genome shotgun (WGS) entry which is preliminary data.</text>
</comment>
<feature type="domain" description="Alpha-L-rhamnosidase six-hairpin glycosidase" evidence="2">
    <location>
        <begin position="4"/>
        <end position="135"/>
    </location>
</feature>
<dbReference type="PANTHER" id="PTHR33307">
    <property type="entry name" value="ALPHA-RHAMNOSIDASE (EUROFUNG)"/>
    <property type="match status" value="1"/>
</dbReference>
<keyword evidence="4" id="KW-1185">Reference proteome</keyword>
<accession>A0ABS4N677</accession>
<protein>
    <recommendedName>
        <fullName evidence="2">Alpha-L-rhamnosidase six-hairpin glycosidase domain-containing protein</fullName>
    </recommendedName>
</protein>
<dbReference type="InterPro" id="IPR035396">
    <property type="entry name" value="Bac_rhamnosid6H"/>
</dbReference>
<dbReference type="Pfam" id="PF17389">
    <property type="entry name" value="Bac_rhamnosid6H"/>
    <property type="match status" value="1"/>
</dbReference>
<gene>
    <name evidence="3" type="ORF">J2Z30_008558</name>
</gene>
<sequence>MASIGAFTSSSEDLNRIWKNNRWSILNNSMSTPTDTPVRDERTPPAMDVQAYRDAATREFGMAGFYAKYLRDLPPGTALPSDDVKAQYPDMAGGQVTLAWTLYEQYRDRDALETAYPDMTHWSTPPSPTSRRGPWRRPRTCSGTGGTRAISSPWRAASETRSTRTSSTKPVIRTAADAR</sequence>
<name>A0ABS4N677_9ACTN</name>
<evidence type="ECO:0000256" key="1">
    <source>
        <dbReference type="SAM" id="MobiDB-lite"/>
    </source>
</evidence>
<dbReference type="Proteomes" id="UP000756710">
    <property type="component" value="Unassembled WGS sequence"/>
</dbReference>
<dbReference type="InterPro" id="IPR012341">
    <property type="entry name" value="6hp_glycosidase-like_sf"/>
</dbReference>
<organism evidence="3 4">
    <name type="scientific">Streptomyces iranensis</name>
    <dbReference type="NCBI Taxonomy" id="576784"/>
    <lineage>
        <taxon>Bacteria</taxon>
        <taxon>Bacillati</taxon>
        <taxon>Actinomycetota</taxon>
        <taxon>Actinomycetes</taxon>
        <taxon>Kitasatosporales</taxon>
        <taxon>Streptomycetaceae</taxon>
        <taxon>Streptomyces</taxon>
        <taxon>Streptomyces violaceusniger group</taxon>
    </lineage>
</organism>
<evidence type="ECO:0000313" key="4">
    <source>
        <dbReference type="Proteomes" id="UP000756710"/>
    </source>
</evidence>
<feature type="region of interest" description="Disordered" evidence="1">
    <location>
        <begin position="117"/>
        <end position="179"/>
    </location>
</feature>
<reference evidence="3 4" key="1">
    <citation type="submission" date="2021-03" db="EMBL/GenBank/DDBJ databases">
        <title>Genomic Encyclopedia of Type Strains, Phase IV (KMG-IV): sequencing the most valuable type-strain genomes for metagenomic binning, comparative biology and taxonomic classification.</title>
        <authorList>
            <person name="Goeker M."/>
        </authorList>
    </citation>
    <scope>NUCLEOTIDE SEQUENCE [LARGE SCALE GENOMIC DNA]</scope>
    <source>
        <strain evidence="3 4">DSM 41954</strain>
    </source>
</reference>
<evidence type="ECO:0000313" key="3">
    <source>
        <dbReference type="EMBL" id="MBP2067492.1"/>
    </source>
</evidence>